<proteinExistence type="predicted"/>
<sequence>MSTLIRQVLPNVVAACRVGRGRTIHGPQGHLYRSSEAEPNGTVSFRMFSCPIGESVLEHNGTAGDRTHLHRRTRPVTTCGRSRNTRFLTLRRRNPWQAFRREC</sequence>
<evidence type="ECO:0000313" key="2">
    <source>
        <dbReference type="Proteomes" id="UP001500831"/>
    </source>
</evidence>
<comment type="caution">
    <text evidence="1">The sequence shown here is derived from an EMBL/GenBank/DDBJ whole genome shotgun (WGS) entry which is preliminary data.</text>
</comment>
<reference evidence="2" key="1">
    <citation type="journal article" date="2019" name="Int. J. Syst. Evol. Microbiol.">
        <title>The Global Catalogue of Microorganisms (GCM) 10K type strain sequencing project: providing services to taxonomists for standard genome sequencing and annotation.</title>
        <authorList>
            <consortium name="The Broad Institute Genomics Platform"/>
            <consortium name="The Broad Institute Genome Sequencing Center for Infectious Disease"/>
            <person name="Wu L."/>
            <person name="Ma J."/>
        </authorList>
    </citation>
    <scope>NUCLEOTIDE SEQUENCE [LARGE SCALE GENOMIC DNA]</scope>
    <source>
        <strain evidence="2">JCM 6242</strain>
    </source>
</reference>
<organism evidence="1 2">
    <name type="scientific">Streptosporangium fragile</name>
    <dbReference type="NCBI Taxonomy" id="46186"/>
    <lineage>
        <taxon>Bacteria</taxon>
        <taxon>Bacillati</taxon>
        <taxon>Actinomycetota</taxon>
        <taxon>Actinomycetes</taxon>
        <taxon>Streptosporangiales</taxon>
        <taxon>Streptosporangiaceae</taxon>
        <taxon>Streptosporangium</taxon>
    </lineage>
</organism>
<dbReference type="EMBL" id="BAAAVI010000044">
    <property type="protein sequence ID" value="GAA2889542.1"/>
    <property type="molecule type" value="Genomic_DNA"/>
</dbReference>
<keyword evidence="2" id="KW-1185">Reference proteome</keyword>
<accession>A0ABP6IJA4</accession>
<gene>
    <name evidence="1" type="ORF">GCM10010517_53670</name>
</gene>
<protein>
    <submittedName>
        <fullName evidence="1">Uncharacterized protein</fullName>
    </submittedName>
</protein>
<evidence type="ECO:0000313" key="1">
    <source>
        <dbReference type="EMBL" id="GAA2889542.1"/>
    </source>
</evidence>
<name>A0ABP6IJA4_9ACTN</name>
<dbReference type="Proteomes" id="UP001500831">
    <property type="component" value="Unassembled WGS sequence"/>
</dbReference>